<reference evidence="2" key="1">
    <citation type="journal article" date="2020" name="G3 (Bethesda)">
        <title>High-Quality Assemblies for Three Invasive Social Wasps from the &lt;i&gt;Vespula&lt;/i&gt; Genus.</title>
        <authorList>
            <person name="Harrop T.W.R."/>
            <person name="Guhlin J."/>
            <person name="McLaughlin G.M."/>
            <person name="Permina E."/>
            <person name="Stockwell P."/>
            <person name="Gilligan J."/>
            <person name="Le Lec M.F."/>
            <person name="Gruber M.A.M."/>
            <person name="Quinn O."/>
            <person name="Lovegrove M."/>
            <person name="Duncan E.J."/>
            <person name="Remnant E.J."/>
            <person name="Van Eeckhoven J."/>
            <person name="Graham B."/>
            <person name="Knapp R.A."/>
            <person name="Langford K.W."/>
            <person name="Kronenberg Z."/>
            <person name="Press M.O."/>
            <person name="Eacker S.M."/>
            <person name="Wilson-Rankin E.E."/>
            <person name="Purcell J."/>
            <person name="Lester P.J."/>
            <person name="Dearden P.K."/>
        </authorList>
    </citation>
    <scope>NUCLEOTIDE SEQUENCE</scope>
    <source>
        <strain evidence="2">Marl-1</strain>
    </source>
</reference>
<sequence>MVNSWKDGRISGCGCCEVKEEEEEEEEEEGESRERTTPCNQDATPLQSGPRHVRFDSCARQRITLTRLQPSVFRLRSLAPETYQNYSHYRDKDGGDGGDVGGGNDGGKLETTWKRVYIVLPVRFFTIITDNVRELALETMRMQNDSTNVERTFCIFYRIILL</sequence>
<evidence type="ECO:0000313" key="2">
    <source>
        <dbReference type="EMBL" id="KAF7396733.1"/>
    </source>
</evidence>
<dbReference type="AlphaFoldDB" id="A0A834JY72"/>
<feature type="region of interest" description="Disordered" evidence="1">
    <location>
        <begin position="18"/>
        <end position="51"/>
    </location>
</feature>
<name>A0A834JY72_VESVU</name>
<keyword evidence="3" id="KW-1185">Reference proteome</keyword>
<comment type="caution">
    <text evidence="2">The sequence shown here is derived from an EMBL/GenBank/DDBJ whole genome shotgun (WGS) entry which is preliminary data.</text>
</comment>
<evidence type="ECO:0000313" key="3">
    <source>
        <dbReference type="Proteomes" id="UP000614350"/>
    </source>
</evidence>
<feature type="compositionally biased region" description="Acidic residues" evidence="1">
    <location>
        <begin position="19"/>
        <end position="31"/>
    </location>
</feature>
<proteinExistence type="predicted"/>
<accession>A0A834JY72</accession>
<protein>
    <submittedName>
        <fullName evidence="2">Uncharacterized protein</fullName>
    </submittedName>
</protein>
<evidence type="ECO:0000256" key="1">
    <source>
        <dbReference type="SAM" id="MobiDB-lite"/>
    </source>
</evidence>
<gene>
    <name evidence="2" type="ORF">HZH66_007595</name>
</gene>
<dbReference type="EMBL" id="JACSEA010000007">
    <property type="protein sequence ID" value="KAF7396733.1"/>
    <property type="molecule type" value="Genomic_DNA"/>
</dbReference>
<feature type="compositionally biased region" description="Polar residues" evidence="1">
    <location>
        <begin position="37"/>
        <end position="47"/>
    </location>
</feature>
<organism evidence="2 3">
    <name type="scientific">Vespula vulgaris</name>
    <name type="common">Yellow jacket</name>
    <name type="synonym">Wasp</name>
    <dbReference type="NCBI Taxonomy" id="7454"/>
    <lineage>
        <taxon>Eukaryota</taxon>
        <taxon>Metazoa</taxon>
        <taxon>Ecdysozoa</taxon>
        <taxon>Arthropoda</taxon>
        <taxon>Hexapoda</taxon>
        <taxon>Insecta</taxon>
        <taxon>Pterygota</taxon>
        <taxon>Neoptera</taxon>
        <taxon>Endopterygota</taxon>
        <taxon>Hymenoptera</taxon>
        <taxon>Apocrita</taxon>
        <taxon>Aculeata</taxon>
        <taxon>Vespoidea</taxon>
        <taxon>Vespidae</taxon>
        <taxon>Vespinae</taxon>
        <taxon>Vespula</taxon>
    </lineage>
</organism>
<feature type="region of interest" description="Disordered" evidence="1">
    <location>
        <begin position="86"/>
        <end position="105"/>
    </location>
</feature>
<dbReference type="Proteomes" id="UP000614350">
    <property type="component" value="Unassembled WGS sequence"/>
</dbReference>